<dbReference type="AlphaFoldDB" id="A0A0F9HA39"/>
<evidence type="ECO:0000256" key="5">
    <source>
        <dbReference type="ARBA" id="ARBA00023136"/>
    </source>
</evidence>
<accession>A0A0F9HA39</accession>
<name>A0A0F9HA39_9ZZZZ</name>
<feature type="transmembrane region" description="Helical" evidence="6">
    <location>
        <begin position="66"/>
        <end position="86"/>
    </location>
</feature>
<feature type="transmembrane region" description="Helical" evidence="6">
    <location>
        <begin position="12"/>
        <end position="32"/>
    </location>
</feature>
<dbReference type="InterPro" id="IPR001851">
    <property type="entry name" value="ABC_transp_permease"/>
</dbReference>
<dbReference type="PANTHER" id="PTHR47089">
    <property type="entry name" value="ABC TRANSPORTER, PERMEASE PROTEIN"/>
    <property type="match status" value="1"/>
</dbReference>
<evidence type="ECO:0000256" key="1">
    <source>
        <dbReference type="ARBA" id="ARBA00004651"/>
    </source>
</evidence>
<evidence type="ECO:0000313" key="7">
    <source>
        <dbReference type="EMBL" id="KKM07900.1"/>
    </source>
</evidence>
<evidence type="ECO:0008006" key="8">
    <source>
        <dbReference type="Google" id="ProtNLM"/>
    </source>
</evidence>
<dbReference type="Pfam" id="PF02653">
    <property type="entry name" value="BPD_transp_2"/>
    <property type="match status" value="1"/>
</dbReference>
<dbReference type="GO" id="GO:0005886">
    <property type="term" value="C:plasma membrane"/>
    <property type="evidence" value="ECO:0007669"/>
    <property type="project" value="UniProtKB-SubCell"/>
</dbReference>
<evidence type="ECO:0000256" key="4">
    <source>
        <dbReference type="ARBA" id="ARBA00022989"/>
    </source>
</evidence>
<organism evidence="7">
    <name type="scientific">marine sediment metagenome</name>
    <dbReference type="NCBI Taxonomy" id="412755"/>
    <lineage>
        <taxon>unclassified sequences</taxon>
        <taxon>metagenomes</taxon>
        <taxon>ecological metagenomes</taxon>
    </lineage>
</organism>
<dbReference type="GO" id="GO:0022857">
    <property type="term" value="F:transmembrane transporter activity"/>
    <property type="evidence" value="ECO:0007669"/>
    <property type="project" value="InterPro"/>
</dbReference>
<feature type="non-terminal residue" evidence="7">
    <location>
        <position position="1"/>
    </location>
</feature>
<dbReference type="CDD" id="cd06580">
    <property type="entry name" value="TM_PBP1_transp_TpRbsC_like"/>
    <property type="match status" value="1"/>
</dbReference>
<sequence length="140" mass="15271">ATYAGIDKWKITLIVFITGGLTAGLAGAVHVMGRPPTYAIYSGMPAIQGLGFEGLAVAMIGRNHPIGIIFAAIFFGGLLAGGRMMQLSSQVPLEMVRVVEGIVVLFLAIPELIRVFSFLREIRVPFIFRFLRSQNKHGRR</sequence>
<feature type="transmembrane region" description="Helical" evidence="6">
    <location>
        <begin position="38"/>
        <end position="59"/>
    </location>
</feature>
<feature type="transmembrane region" description="Helical" evidence="6">
    <location>
        <begin position="98"/>
        <end position="119"/>
    </location>
</feature>
<comment type="caution">
    <text evidence="7">The sequence shown here is derived from an EMBL/GenBank/DDBJ whole genome shotgun (WGS) entry which is preliminary data.</text>
</comment>
<gene>
    <name evidence="7" type="ORF">LCGC14_1729260</name>
</gene>
<evidence type="ECO:0000256" key="6">
    <source>
        <dbReference type="SAM" id="Phobius"/>
    </source>
</evidence>
<keyword evidence="3 6" id="KW-0812">Transmembrane</keyword>
<comment type="subcellular location">
    <subcellularLocation>
        <location evidence="1">Cell membrane</location>
        <topology evidence="1">Multi-pass membrane protein</topology>
    </subcellularLocation>
</comment>
<dbReference type="PANTHER" id="PTHR47089:SF1">
    <property type="entry name" value="GUANOSINE ABC TRANSPORTER PERMEASE PROTEIN NUPP"/>
    <property type="match status" value="1"/>
</dbReference>
<reference evidence="7" key="1">
    <citation type="journal article" date="2015" name="Nature">
        <title>Complex archaea that bridge the gap between prokaryotes and eukaryotes.</title>
        <authorList>
            <person name="Spang A."/>
            <person name="Saw J.H."/>
            <person name="Jorgensen S.L."/>
            <person name="Zaremba-Niedzwiedzka K."/>
            <person name="Martijn J."/>
            <person name="Lind A.E."/>
            <person name="van Eijk R."/>
            <person name="Schleper C."/>
            <person name="Guy L."/>
            <person name="Ettema T.J."/>
        </authorList>
    </citation>
    <scope>NUCLEOTIDE SEQUENCE</scope>
</reference>
<protein>
    <recommendedName>
        <fullName evidence="8">ABC transporter permease</fullName>
    </recommendedName>
</protein>
<evidence type="ECO:0000256" key="3">
    <source>
        <dbReference type="ARBA" id="ARBA00022692"/>
    </source>
</evidence>
<proteinExistence type="predicted"/>
<keyword evidence="5 6" id="KW-0472">Membrane</keyword>
<evidence type="ECO:0000256" key="2">
    <source>
        <dbReference type="ARBA" id="ARBA00022475"/>
    </source>
</evidence>
<keyword evidence="2" id="KW-1003">Cell membrane</keyword>
<dbReference type="EMBL" id="LAZR01015672">
    <property type="protein sequence ID" value="KKM07900.1"/>
    <property type="molecule type" value="Genomic_DNA"/>
</dbReference>
<keyword evidence="4 6" id="KW-1133">Transmembrane helix</keyword>